<dbReference type="InterPro" id="IPR030489">
    <property type="entry name" value="TR_Rrf2-type_CS"/>
</dbReference>
<dbReference type="InterPro" id="IPR036390">
    <property type="entry name" value="WH_DNA-bd_sf"/>
</dbReference>
<dbReference type="PROSITE" id="PS51197">
    <property type="entry name" value="HTH_RRF2_2"/>
    <property type="match status" value="1"/>
</dbReference>
<dbReference type="PANTHER" id="PTHR33221:SF15">
    <property type="entry name" value="HTH-TYPE TRANSCRIPTIONAL REGULATOR YWGB-RELATED"/>
    <property type="match status" value="1"/>
</dbReference>
<dbReference type="GO" id="GO:0003700">
    <property type="term" value="F:DNA-binding transcription factor activity"/>
    <property type="evidence" value="ECO:0007669"/>
    <property type="project" value="TreeGrafter"/>
</dbReference>
<dbReference type="InterPro" id="IPR000944">
    <property type="entry name" value="Tscrpt_reg_Rrf2"/>
</dbReference>
<dbReference type="Gene3D" id="1.10.10.10">
    <property type="entry name" value="Winged helix-like DNA-binding domain superfamily/Winged helix DNA-binding domain"/>
    <property type="match status" value="1"/>
</dbReference>
<reference evidence="1 2" key="1">
    <citation type="journal article" date="2018" name="ISME J.">
        <title>A methanotrophic archaeon couples anaerobic oxidation of methane to Fe(III) reduction.</title>
        <authorList>
            <person name="Cai C."/>
            <person name="Leu A.O."/>
            <person name="Xie G.J."/>
            <person name="Guo J."/>
            <person name="Feng Y."/>
            <person name="Zhao J.X."/>
            <person name="Tyson G.W."/>
            <person name="Yuan Z."/>
            <person name="Hu S."/>
        </authorList>
    </citation>
    <scope>NUCLEOTIDE SEQUENCE [LARGE SCALE GENOMIC DNA]</scope>
    <source>
        <strain evidence="1">FeB_12</strain>
    </source>
</reference>
<dbReference type="Proteomes" id="UP000250918">
    <property type="component" value="Unassembled WGS sequence"/>
</dbReference>
<organism evidence="1 2">
    <name type="scientific">candidate division GN15 bacterium</name>
    <dbReference type="NCBI Taxonomy" id="2072418"/>
    <lineage>
        <taxon>Bacteria</taxon>
        <taxon>candidate division GN15</taxon>
    </lineage>
</organism>
<sequence>SINSIAEAESIPREFLAKILKDLTRAGVLVSFQGVTGGYRLSKQPKDVSFLNVIEAIDGPIHLNLCTEQGNCACERANKCDMKEFWMTHEVAFKKALAKYNFGRYRKGRG</sequence>
<name>A0A855X5I9_9BACT</name>
<evidence type="ECO:0000313" key="2">
    <source>
        <dbReference type="Proteomes" id="UP000250918"/>
    </source>
</evidence>
<dbReference type="NCBIfam" id="TIGR00738">
    <property type="entry name" value="rrf2_super"/>
    <property type="match status" value="1"/>
</dbReference>
<gene>
    <name evidence="1" type="ORF">C3F09_08525</name>
</gene>
<dbReference type="PANTHER" id="PTHR33221">
    <property type="entry name" value="WINGED HELIX-TURN-HELIX TRANSCRIPTIONAL REGULATOR, RRF2 FAMILY"/>
    <property type="match status" value="1"/>
</dbReference>
<proteinExistence type="predicted"/>
<protein>
    <submittedName>
        <fullName evidence="1">Rrf2 family transcriptional regulator</fullName>
    </submittedName>
</protein>
<dbReference type="InterPro" id="IPR036388">
    <property type="entry name" value="WH-like_DNA-bd_sf"/>
</dbReference>
<dbReference type="EMBL" id="PQAP01000131">
    <property type="protein sequence ID" value="PWB70910.1"/>
    <property type="molecule type" value="Genomic_DNA"/>
</dbReference>
<comment type="caution">
    <text evidence="1">The sequence shown here is derived from an EMBL/GenBank/DDBJ whole genome shotgun (WGS) entry which is preliminary data.</text>
</comment>
<dbReference type="GO" id="GO:0005829">
    <property type="term" value="C:cytosol"/>
    <property type="evidence" value="ECO:0007669"/>
    <property type="project" value="TreeGrafter"/>
</dbReference>
<feature type="non-terminal residue" evidence="1">
    <location>
        <position position="1"/>
    </location>
</feature>
<accession>A0A855X5I9</accession>
<dbReference type="SUPFAM" id="SSF46785">
    <property type="entry name" value="Winged helix' DNA-binding domain"/>
    <property type="match status" value="1"/>
</dbReference>
<dbReference type="Pfam" id="PF02082">
    <property type="entry name" value="Rrf2"/>
    <property type="match status" value="1"/>
</dbReference>
<dbReference type="AlphaFoldDB" id="A0A855X5I9"/>
<evidence type="ECO:0000313" key="1">
    <source>
        <dbReference type="EMBL" id="PWB70910.1"/>
    </source>
</evidence>
<dbReference type="PROSITE" id="PS01332">
    <property type="entry name" value="HTH_RRF2_1"/>
    <property type="match status" value="1"/>
</dbReference>